<feature type="transmembrane region" description="Helical" evidence="1">
    <location>
        <begin position="82"/>
        <end position="105"/>
    </location>
</feature>
<dbReference type="PANTHER" id="PTHR30188">
    <property type="entry name" value="ABC TRANSPORTER PERMEASE PROTEIN-RELATED"/>
    <property type="match status" value="1"/>
</dbReference>
<dbReference type="AlphaFoldDB" id="A0A517NPZ9"/>
<feature type="transmembrane region" description="Helical" evidence="1">
    <location>
        <begin position="43"/>
        <end position="70"/>
    </location>
</feature>
<accession>A0A517NPZ9</accession>
<reference evidence="2 3" key="1">
    <citation type="submission" date="2019-02" db="EMBL/GenBank/DDBJ databases">
        <title>Deep-cultivation of Planctomycetes and their phenomic and genomic characterization uncovers novel biology.</title>
        <authorList>
            <person name="Wiegand S."/>
            <person name="Jogler M."/>
            <person name="Boedeker C."/>
            <person name="Pinto D."/>
            <person name="Vollmers J."/>
            <person name="Rivas-Marin E."/>
            <person name="Kohn T."/>
            <person name="Peeters S.H."/>
            <person name="Heuer A."/>
            <person name="Rast P."/>
            <person name="Oberbeckmann S."/>
            <person name="Bunk B."/>
            <person name="Jeske O."/>
            <person name="Meyerdierks A."/>
            <person name="Storesund J.E."/>
            <person name="Kallscheuer N."/>
            <person name="Luecker S."/>
            <person name="Lage O.M."/>
            <person name="Pohl T."/>
            <person name="Merkel B.J."/>
            <person name="Hornburger P."/>
            <person name="Mueller R.-W."/>
            <person name="Bruemmer F."/>
            <person name="Labrenz M."/>
            <person name="Spormann A.M."/>
            <person name="Op den Camp H."/>
            <person name="Overmann J."/>
            <person name="Amann R."/>
            <person name="Jetten M.S.M."/>
            <person name="Mascher T."/>
            <person name="Medema M.H."/>
            <person name="Devos D.P."/>
            <person name="Kaster A.-K."/>
            <person name="Ovreas L."/>
            <person name="Rohde M."/>
            <person name="Galperin M.Y."/>
            <person name="Jogler C."/>
        </authorList>
    </citation>
    <scope>NUCLEOTIDE SEQUENCE [LARGE SCALE GENOMIC DNA]</scope>
    <source>
        <strain evidence="2 3">K23_9</strain>
    </source>
</reference>
<dbReference type="Proteomes" id="UP000319817">
    <property type="component" value="Chromosome"/>
</dbReference>
<gene>
    <name evidence="2" type="primary">mlaE_1</name>
    <name evidence="2" type="ORF">K239x_11340</name>
</gene>
<sequence length="264" mass="28522">MGEAVVGRLNEYLDLFGIVAQAVPELMMNYHRRSVRSVFWRQLLFTFVDAVPVAIRISTAAGLLLIVQTAMWTESIGGSMQAAWPLIVGITIRDLAPMIASLIVIGRSASAMATELSLMEVTGETDVIESHGIDPMSYLVMPRIISTMLSVPFLAAIILLVMFASGYVVGLAINVVRVGPLAYLDEIARAISLDDAWFFLPKTFVAGAFIGAICCIEGLGVKTAITETPRVASRASVRSLTAVFVISALLSFLIYGKVLVFDLF</sequence>
<keyword evidence="1" id="KW-0472">Membrane</keyword>
<dbReference type="InterPro" id="IPR030802">
    <property type="entry name" value="Permease_MalE"/>
</dbReference>
<dbReference type="EMBL" id="CP036526">
    <property type="protein sequence ID" value="QDT09189.1"/>
    <property type="molecule type" value="Genomic_DNA"/>
</dbReference>
<feature type="transmembrane region" description="Helical" evidence="1">
    <location>
        <begin position="196"/>
        <end position="219"/>
    </location>
</feature>
<evidence type="ECO:0000313" key="3">
    <source>
        <dbReference type="Proteomes" id="UP000319817"/>
    </source>
</evidence>
<keyword evidence="1" id="KW-1133">Transmembrane helix</keyword>
<keyword evidence="1" id="KW-0812">Transmembrane</keyword>
<feature type="transmembrane region" description="Helical" evidence="1">
    <location>
        <begin position="151"/>
        <end position="176"/>
    </location>
</feature>
<dbReference type="Pfam" id="PF02405">
    <property type="entry name" value="MlaE"/>
    <property type="match status" value="1"/>
</dbReference>
<name>A0A517NPZ9_9BACT</name>
<evidence type="ECO:0000313" key="2">
    <source>
        <dbReference type="EMBL" id="QDT09189.1"/>
    </source>
</evidence>
<dbReference type="RefSeq" id="WP_419189706.1">
    <property type="nucleotide sequence ID" value="NZ_CP036526.1"/>
</dbReference>
<proteinExistence type="predicted"/>
<organism evidence="2 3">
    <name type="scientific">Stieleria marina</name>
    <dbReference type="NCBI Taxonomy" id="1930275"/>
    <lineage>
        <taxon>Bacteria</taxon>
        <taxon>Pseudomonadati</taxon>
        <taxon>Planctomycetota</taxon>
        <taxon>Planctomycetia</taxon>
        <taxon>Pirellulales</taxon>
        <taxon>Pirellulaceae</taxon>
        <taxon>Stieleria</taxon>
    </lineage>
</organism>
<dbReference type="GO" id="GO:0043190">
    <property type="term" value="C:ATP-binding cassette (ABC) transporter complex"/>
    <property type="evidence" value="ECO:0007669"/>
    <property type="project" value="InterPro"/>
</dbReference>
<dbReference type="GO" id="GO:0005548">
    <property type="term" value="F:phospholipid transporter activity"/>
    <property type="evidence" value="ECO:0007669"/>
    <property type="project" value="TreeGrafter"/>
</dbReference>
<feature type="transmembrane region" description="Helical" evidence="1">
    <location>
        <begin position="240"/>
        <end position="261"/>
    </location>
</feature>
<evidence type="ECO:0000256" key="1">
    <source>
        <dbReference type="SAM" id="Phobius"/>
    </source>
</evidence>
<dbReference type="PANTHER" id="PTHR30188:SF4">
    <property type="entry name" value="PROTEIN TRIGALACTOSYLDIACYLGLYCEROL 1, CHLOROPLASTIC"/>
    <property type="match status" value="1"/>
</dbReference>
<keyword evidence="3" id="KW-1185">Reference proteome</keyword>
<protein>
    <submittedName>
        <fullName evidence="2">Putative phospholipid ABC transporter permease protein MlaE</fullName>
    </submittedName>
</protein>